<dbReference type="PROSITE" id="PS51257">
    <property type="entry name" value="PROKAR_LIPOPROTEIN"/>
    <property type="match status" value="1"/>
</dbReference>
<dbReference type="Proteomes" id="UP000253934">
    <property type="component" value="Unassembled WGS sequence"/>
</dbReference>
<dbReference type="AlphaFoldDB" id="A0A369KRP4"/>
<dbReference type="EMBL" id="QOVW01000001">
    <property type="protein sequence ID" value="RDB37349.1"/>
    <property type="molecule type" value="Genomic_DNA"/>
</dbReference>
<evidence type="ECO:0000313" key="1">
    <source>
        <dbReference type="EMBL" id="RDB37349.1"/>
    </source>
</evidence>
<proteinExistence type="predicted"/>
<comment type="caution">
    <text evidence="1">The sequence shown here is derived from an EMBL/GenBank/DDBJ whole genome shotgun (WGS) entry which is preliminary data.</text>
</comment>
<reference evidence="1" key="1">
    <citation type="submission" date="2018-04" db="EMBL/GenBank/DDBJ databases">
        <title>Draft genome sequence of the Candidatus Spirobacillus cienkowskii, a pathogen of freshwater Daphnia species, reconstructed from hemolymph metagenomic reads.</title>
        <authorList>
            <person name="Bresciani L."/>
            <person name="Lemos L.N."/>
            <person name="Wale N."/>
            <person name="Lin J.Y."/>
            <person name="Fernandes G.R."/>
            <person name="Duffy M.A."/>
            <person name="Rodrigues J.M."/>
        </authorList>
    </citation>
    <scope>NUCLEOTIDE SEQUENCE [LARGE SCALE GENOMIC DNA]</scope>
    <source>
        <strain evidence="1">Binning01</strain>
    </source>
</reference>
<evidence type="ECO:0008006" key="3">
    <source>
        <dbReference type="Google" id="ProtNLM"/>
    </source>
</evidence>
<evidence type="ECO:0000313" key="2">
    <source>
        <dbReference type="Proteomes" id="UP000253934"/>
    </source>
</evidence>
<protein>
    <recommendedName>
        <fullName evidence="3">Lipoprotein</fullName>
    </recommendedName>
</protein>
<keyword evidence="2" id="KW-1185">Reference proteome</keyword>
<gene>
    <name evidence="1" type="ORF">DCC88_00040</name>
</gene>
<organism evidence="1 2">
    <name type="scientific">Spirobacillus cienkowskii</name>
    <dbReference type="NCBI Taxonomy" id="495820"/>
    <lineage>
        <taxon>Bacteria</taxon>
        <taxon>Pseudomonadati</taxon>
        <taxon>Bdellovibrionota</taxon>
        <taxon>Oligoflexia</taxon>
        <taxon>Silvanigrellales</taxon>
        <taxon>Spirobacillus</taxon>
    </lineage>
</organism>
<name>A0A369KRP4_9BACT</name>
<sequence>MLKFLNFILLLSITSCSFMNKNVYTLYRSSPVAIDLRIHVATFDSKDDSDDYNLRICNMAQELFQNYTLAGKNSKYWCEKGRYKE</sequence>
<accession>A0A369KRP4</accession>